<proteinExistence type="predicted"/>
<reference evidence="1" key="1">
    <citation type="submission" date="2022-03" db="EMBL/GenBank/DDBJ databases">
        <authorList>
            <person name="Martin C."/>
        </authorList>
    </citation>
    <scope>NUCLEOTIDE SEQUENCE</scope>
</reference>
<organism evidence="1 2">
    <name type="scientific">Owenia fusiformis</name>
    <name type="common">Polychaete worm</name>
    <dbReference type="NCBI Taxonomy" id="6347"/>
    <lineage>
        <taxon>Eukaryota</taxon>
        <taxon>Metazoa</taxon>
        <taxon>Spiralia</taxon>
        <taxon>Lophotrochozoa</taxon>
        <taxon>Annelida</taxon>
        <taxon>Polychaeta</taxon>
        <taxon>Sedentaria</taxon>
        <taxon>Canalipalpata</taxon>
        <taxon>Sabellida</taxon>
        <taxon>Oweniida</taxon>
        <taxon>Oweniidae</taxon>
        <taxon>Owenia</taxon>
    </lineage>
</organism>
<dbReference type="InterPro" id="IPR052636">
    <property type="entry name" value="UDP-D-xylose:L-fucose_XylT"/>
</dbReference>
<comment type="caution">
    <text evidence="1">The sequence shown here is derived from an EMBL/GenBank/DDBJ whole genome shotgun (WGS) entry which is preliminary data.</text>
</comment>
<evidence type="ECO:0000313" key="2">
    <source>
        <dbReference type="Proteomes" id="UP000749559"/>
    </source>
</evidence>
<dbReference type="PANTHER" id="PTHR47032">
    <property type="entry name" value="UDP-D-XYLOSE:L-FUCOSE ALPHA-1,3-D-XYLOSYLTRANSFERASE-RELATED"/>
    <property type="match status" value="1"/>
</dbReference>
<dbReference type="InterPro" id="IPR005069">
    <property type="entry name" value="Nucl-diP-sugar_transferase"/>
</dbReference>
<evidence type="ECO:0000313" key="1">
    <source>
        <dbReference type="EMBL" id="CAH1774023.1"/>
    </source>
</evidence>
<dbReference type="PANTHER" id="PTHR47032:SF1">
    <property type="entry name" value="UDP-D-XYLOSE:L-FUCOSE ALPHA-1,3-D-XYLOSYLTRANSFERASE-RELATED"/>
    <property type="match status" value="1"/>
</dbReference>
<dbReference type="Pfam" id="PF03407">
    <property type="entry name" value="Nucleotid_trans"/>
    <property type="match status" value="1"/>
</dbReference>
<dbReference type="Proteomes" id="UP000749559">
    <property type="component" value="Unassembled WGS sequence"/>
</dbReference>
<dbReference type="GO" id="GO:0005794">
    <property type="term" value="C:Golgi apparatus"/>
    <property type="evidence" value="ECO:0007669"/>
    <property type="project" value="TreeGrafter"/>
</dbReference>
<dbReference type="AlphaFoldDB" id="A0A8J1U9E8"/>
<dbReference type="EMBL" id="CAIIXF020000001">
    <property type="protein sequence ID" value="CAH1774023.1"/>
    <property type="molecule type" value="Genomic_DNA"/>
</dbReference>
<sequence length="373" mass="42474">MKTGTRYCLFVGGMIISVLICGINLMKKWNMDDDTEQGETLPAIPNATERRDIVSVSIKRRQENELDEISKNAGGRKSWIVTSTVFNKTYIKETTRPSALGEVIEHAKMVAKEARGGIVAVTMVNEAYLELTYSWLCNTANMSVHDNVLIIATDETTLQRLQKDWPRINTVLYSINNSELSYNEVGYVRYMLIRTRFLVALLISKIQVLLFEVDAIWFSSPLPLLQTLVHYDLVAAQISTRNHTIAGGFLFLQPSAIQVLNRVVYRLQKFMKIFSNIGVNKQLPVVVNDQTILQEVVVSQPNLKYKLLDFDIIADGQWYTRTNALNATPIVLNNNWIIGNRAKIARAKKFGHWFQDESGSCDWIRVRKITKIV</sequence>
<dbReference type="GO" id="GO:0016757">
    <property type="term" value="F:glycosyltransferase activity"/>
    <property type="evidence" value="ECO:0007669"/>
    <property type="project" value="TreeGrafter"/>
</dbReference>
<protein>
    <submittedName>
        <fullName evidence="1">Uncharacterized protein</fullName>
    </submittedName>
</protein>
<gene>
    <name evidence="1" type="ORF">OFUS_LOCUS1546</name>
</gene>
<accession>A0A8J1U9E8</accession>
<dbReference type="OrthoDB" id="1712432at2759"/>
<name>A0A8J1U9E8_OWEFU</name>
<keyword evidence="2" id="KW-1185">Reference proteome</keyword>